<dbReference type="Proteomes" id="UP000482960">
    <property type="component" value="Unassembled WGS sequence"/>
</dbReference>
<sequence>MSPTSDELRAANALSPEAVGAYLASAGWLPREAVTGAALWTMTEDDDDFEVLLPTHRGLRDFGLRMFDLLNTIAVVEDRPVSSVLADLANTNADTLTFRLLPEGPPGTIPLLHGADAVHGVRELLLTATYASTLPRPLLVQGRRPTNVWSFARQVRLGAPQTGSWIVAAHLTIPEAELDPRAAGDGPFARQVSLYAHRGVRAALTAAGEALGGDPVEPFLRRVDDGVSANLCEALARLGRDDTPFEVSFSWAQRLPAQAGAGRFRFDRNTIRVIRNAGEAMRASTLDGRVQVIGAVSQLSQGNTGVGTAVIDGIVHSRHGEAEQKVTVRLRDTAHQTAIEAYRTRQFVRLTAEARRGHIETVLDVAIVPPT</sequence>
<protein>
    <submittedName>
        <fullName evidence="1">Uncharacterized protein</fullName>
    </submittedName>
</protein>
<dbReference type="AlphaFoldDB" id="A0A6V8L346"/>
<evidence type="ECO:0000313" key="2">
    <source>
        <dbReference type="Proteomes" id="UP000482960"/>
    </source>
</evidence>
<dbReference type="EMBL" id="BLPG01000001">
    <property type="protein sequence ID" value="GFJ89970.1"/>
    <property type="molecule type" value="Genomic_DNA"/>
</dbReference>
<proteinExistence type="predicted"/>
<evidence type="ECO:0000313" key="1">
    <source>
        <dbReference type="EMBL" id="GFJ89970.1"/>
    </source>
</evidence>
<keyword evidence="2" id="KW-1185">Reference proteome</keyword>
<organism evidence="1 2">
    <name type="scientific">Phytohabitans rumicis</name>
    <dbReference type="NCBI Taxonomy" id="1076125"/>
    <lineage>
        <taxon>Bacteria</taxon>
        <taxon>Bacillati</taxon>
        <taxon>Actinomycetota</taxon>
        <taxon>Actinomycetes</taxon>
        <taxon>Micromonosporales</taxon>
        <taxon>Micromonosporaceae</taxon>
    </lineage>
</organism>
<accession>A0A6V8L346</accession>
<dbReference type="RefSeq" id="WP_345537062.1">
    <property type="nucleotide sequence ID" value="NZ_BAABJB010000009.1"/>
</dbReference>
<gene>
    <name evidence="1" type="ORF">Prum_036120</name>
</gene>
<name>A0A6V8L346_9ACTN</name>
<reference evidence="1 2" key="2">
    <citation type="submission" date="2020-03" db="EMBL/GenBank/DDBJ databases">
        <authorList>
            <person name="Ichikawa N."/>
            <person name="Kimura A."/>
            <person name="Kitahashi Y."/>
            <person name="Uohara A."/>
        </authorList>
    </citation>
    <scope>NUCLEOTIDE SEQUENCE [LARGE SCALE GENOMIC DNA]</scope>
    <source>
        <strain evidence="1 2">NBRC 108638</strain>
    </source>
</reference>
<reference evidence="1 2" key="1">
    <citation type="submission" date="2020-03" db="EMBL/GenBank/DDBJ databases">
        <title>Whole genome shotgun sequence of Phytohabitans rumicis NBRC 108638.</title>
        <authorList>
            <person name="Komaki H."/>
            <person name="Tamura T."/>
        </authorList>
    </citation>
    <scope>NUCLEOTIDE SEQUENCE [LARGE SCALE GENOMIC DNA]</scope>
    <source>
        <strain evidence="1 2">NBRC 108638</strain>
    </source>
</reference>
<comment type="caution">
    <text evidence="1">The sequence shown here is derived from an EMBL/GenBank/DDBJ whole genome shotgun (WGS) entry which is preliminary data.</text>
</comment>